<feature type="transmembrane region" description="Helical" evidence="1">
    <location>
        <begin position="20"/>
        <end position="43"/>
    </location>
</feature>
<keyword evidence="1" id="KW-0472">Membrane</keyword>
<comment type="caution">
    <text evidence="3">The sequence shown here is derived from an EMBL/GenBank/DDBJ whole genome shotgun (WGS) entry which is preliminary data.</text>
</comment>
<proteinExistence type="predicted"/>
<accession>A0AA35S2A2</accession>
<reference evidence="3" key="1">
    <citation type="submission" date="2023-03" db="EMBL/GenBank/DDBJ databases">
        <authorList>
            <person name="Steffen K."/>
            <person name="Cardenas P."/>
        </authorList>
    </citation>
    <scope>NUCLEOTIDE SEQUENCE</scope>
</reference>
<dbReference type="EMBL" id="CASHTH010001939">
    <property type="protein sequence ID" value="CAI8022130.1"/>
    <property type="molecule type" value="Genomic_DNA"/>
</dbReference>
<dbReference type="AlphaFoldDB" id="A0AA35S2A2"/>
<evidence type="ECO:0000313" key="4">
    <source>
        <dbReference type="Proteomes" id="UP001174909"/>
    </source>
</evidence>
<keyword evidence="1" id="KW-0812">Transmembrane</keyword>
<feature type="signal peptide" evidence="2">
    <location>
        <begin position="1"/>
        <end position="18"/>
    </location>
</feature>
<keyword evidence="2" id="KW-0732">Signal</keyword>
<evidence type="ECO:0000256" key="1">
    <source>
        <dbReference type="SAM" id="Phobius"/>
    </source>
</evidence>
<organism evidence="3 4">
    <name type="scientific">Geodia barretti</name>
    <name type="common">Barrett's horny sponge</name>
    <dbReference type="NCBI Taxonomy" id="519541"/>
    <lineage>
        <taxon>Eukaryota</taxon>
        <taxon>Metazoa</taxon>
        <taxon>Porifera</taxon>
        <taxon>Demospongiae</taxon>
        <taxon>Heteroscleromorpha</taxon>
        <taxon>Tetractinellida</taxon>
        <taxon>Astrophorina</taxon>
        <taxon>Geodiidae</taxon>
        <taxon>Geodia</taxon>
    </lineage>
</organism>
<dbReference type="Proteomes" id="UP001174909">
    <property type="component" value="Unassembled WGS sequence"/>
</dbReference>
<keyword evidence="1" id="KW-1133">Transmembrane helix</keyword>
<gene>
    <name evidence="3" type="ORF">GBAR_LOCUS13016</name>
</gene>
<feature type="chain" id="PRO_5041441362" evidence="2">
    <location>
        <begin position="19"/>
        <end position="117"/>
    </location>
</feature>
<sequence>MIFIAICCIFTYIQPCKSTIANVSLSFNVLLLGGLYCMRHLWFTDFFTPTETLEVAMILIPLVSHILVFVWAGYKLTSYIMRRCGYHSNPRGCRVALVNAVNMCLHRRRRGGYQEMA</sequence>
<feature type="transmembrane region" description="Helical" evidence="1">
    <location>
        <begin position="55"/>
        <end position="74"/>
    </location>
</feature>
<name>A0AA35S2A2_GEOBA</name>
<keyword evidence="4" id="KW-1185">Reference proteome</keyword>
<protein>
    <submittedName>
        <fullName evidence="3">Uncharacterized protein</fullName>
    </submittedName>
</protein>
<evidence type="ECO:0000313" key="3">
    <source>
        <dbReference type="EMBL" id="CAI8022130.1"/>
    </source>
</evidence>
<evidence type="ECO:0000256" key="2">
    <source>
        <dbReference type="SAM" id="SignalP"/>
    </source>
</evidence>